<dbReference type="OrthoDB" id="5821057at2759"/>
<keyword evidence="1" id="KW-1133">Transmembrane helix</keyword>
<keyword evidence="3" id="KW-1185">Reference proteome</keyword>
<evidence type="ECO:0000313" key="2">
    <source>
        <dbReference type="EMBL" id="OZC08360.1"/>
    </source>
</evidence>
<organism evidence="2 3">
    <name type="scientific">Onchocerca flexuosa</name>
    <dbReference type="NCBI Taxonomy" id="387005"/>
    <lineage>
        <taxon>Eukaryota</taxon>
        <taxon>Metazoa</taxon>
        <taxon>Ecdysozoa</taxon>
        <taxon>Nematoda</taxon>
        <taxon>Chromadorea</taxon>
        <taxon>Rhabditida</taxon>
        <taxon>Spirurina</taxon>
        <taxon>Spiruromorpha</taxon>
        <taxon>Filarioidea</taxon>
        <taxon>Onchocercidae</taxon>
        <taxon>Onchocerca</taxon>
    </lineage>
</organism>
<proteinExistence type="predicted"/>
<dbReference type="EMBL" id="KZ270009">
    <property type="protein sequence ID" value="OZC08360.1"/>
    <property type="molecule type" value="Genomic_DNA"/>
</dbReference>
<accession>A0A238BUJ7</accession>
<reference evidence="2 3" key="1">
    <citation type="submission" date="2015-12" db="EMBL/GenBank/DDBJ databases">
        <title>Draft genome of the nematode, Onchocerca flexuosa.</title>
        <authorList>
            <person name="Mitreva M."/>
        </authorList>
    </citation>
    <scope>NUCLEOTIDE SEQUENCE [LARGE SCALE GENOMIC DNA]</scope>
    <source>
        <strain evidence="2">Red Deer</strain>
    </source>
</reference>
<keyword evidence="1" id="KW-0472">Membrane</keyword>
<name>A0A238BUJ7_9BILA</name>
<dbReference type="Proteomes" id="UP000242913">
    <property type="component" value="Unassembled WGS sequence"/>
</dbReference>
<keyword evidence="1" id="KW-0812">Transmembrane</keyword>
<evidence type="ECO:0000256" key="1">
    <source>
        <dbReference type="SAM" id="Phobius"/>
    </source>
</evidence>
<dbReference type="AlphaFoldDB" id="A0A238BUJ7"/>
<protein>
    <submittedName>
        <fullName evidence="2">Uncharacterized protein</fullName>
    </submittedName>
</protein>
<gene>
    <name evidence="2" type="ORF">X798_04560</name>
</gene>
<evidence type="ECO:0000313" key="3">
    <source>
        <dbReference type="Proteomes" id="UP000242913"/>
    </source>
</evidence>
<sequence length="309" mass="35986">MCVSFKGRLAVWMWTCVYLLRYLTLGILYQSVAMPHPCRLPAEYDQIPDFAREKLRNCIPSVLSHTYANVENSEDQPTTVRSVMIKSKLSSDDVQQHSTYLNPRHSTLYQKLTVDMVPSRSYQKRSEPQKMHYIEDSVYIDDDIINPITPAETSSKIHNNHYEYNPASNRIPSILADELVYDEVPNQETSEVPRFLQDASKDVINNFTKVRNDPNIPSESLRKEMIHLLAVSLLTTKQLTAYNQYMRERRHCQQQLLLDVRHLSDEARKALKILAYAEPNEQVGIVNNSPPSVRRELRDFARRRTRKCF</sequence>
<feature type="transmembrane region" description="Helical" evidence="1">
    <location>
        <begin position="9"/>
        <end position="29"/>
    </location>
</feature>